<reference evidence="12" key="2">
    <citation type="submission" date="2021-04" db="EMBL/GenBank/DDBJ databases">
        <authorList>
            <person name="Gilroy R."/>
        </authorList>
    </citation>
    <scope>NUCLEOTIDE SEQUENCE</scope>
    <source>
        <strain evidence="12">Gambia16-930</strain>
    </source>
</reference>
<evidence type="ECO:0000256" key="9">
    <source>
        <dbReference type="ARBA" id="ARBA00023306"/>
    </source>
</evidence>
<evidence type="ECO:0000256" key="7">
    <source>
        <dbReference type="ARBA" id="ARBA00023134"/>
    </source>
</evidence>
<keyword evidence="8 10" id="KW-0717">Septation</keyword>
<evidence type="ECO:0000256" key="6">
    <source>
        <dbReference type="ARBA" id="ARBA00022842"/>
    </source>
</evidence>
<dbReference type="PROSITE" id="PS51706">
    <property type="entry name" value="G_ENGB"/>
    <property type="match status" value="1"/>
</dbReference>
<dbReference type="HAMAP" id="MF_00321">
    <property type="entry name" value="GTPase_EngB"/>
    <property type="match status" value="1"/>
</dbReference>
<organism evidence="12 13">
    <name type="scientific">Candidatus Onthomorpha intestinigallinarum</name>
    <dbReference type="NCBI Taxonomy" id="2840880"/>
    <lineage>
        <taxon>Bacteria</taxon>
        <taxon>Pseudomonadati</taxon>
        <taxon>Bacteroidota</taxon>
        <taxon>Bacteroidia</taxon>
        <taxon>Bacteroidales</taxon>
        <taxon>Candidatus Onthomorpha</taxon>
    </lineage>
</organism>
<dbReference type="NCBIfam" id="TIGR03598">
    <property type="entry name" value="GTPase_YsxC"/>
    <property type="match status" value="1"/>
</dbReference>
<comment type="function">
    <text evidence="10">Necessary for normal cell division and for the maintenance of normal septation.</text>
</comment>
<comment type="caution">
    <text evidence="12">The sequence shown here is derived from an EMBL/GenBank/DDBJ whole genome shotgun (WGS) entry which is preliminary data.</text>
</comment>
<dbReference type="GO" id="GO:0046872">
    <property type="term" value="F:metal ion binding"/>
    <property type="evidence" value="ECO:0007669"/>
    <property type="project" value="UniProtKB-KW"/>
</dbReference>
<dbReference type="GO" id="GO:0000917">
    <property type="term" value="P:division septum assembly"/>
    <property type="evidence" value="ECO:0007669"/>
    <property type="project" value="UniProtKB-KW"/>
</dbReference>
<comment type="similarity">
    <text evidence="2 10">Belongs to the TRAFAC class TrmE-Era-EngA-EngB-Septin-like GTPase superfamily. EngB GTPase family.</text>
</comment>
<keyword evidence="5 10" id="KW-0547">Nucleotide-binding</keyword>
<dbReference type="EMBL" id="DXGG01000151">
    <property type="protein sequence ID" value="HIW87562.1"/>
    <property type="molecule type" value="Genomic_DNA"/>
</dbReference>
<feature type="domain" description="EngB-type G" evidence="11">
    <location>
        <begin position="22"/>
        <end position="197"/>
    </location>
</feature>
<keyword evidence="4" id="KW-0479">Metal-binding</keyword>
<dbReference type="Proteomes" id="UP000824267">
    <property type="component" value="Unassembled WGS sequence"/>
</dbReference>
<keyword evidence="6" id="KW-0460">Magnesium</keyword>
<dbReference type="CDD" id="cd01876">
    <property type="entry name" value="YihA_EngB"/>
    <property type="match status" value="1"/>
</dbReference>
<keyword evidence="7 10" id="KW-0342">GTP-binding</keyword>
<dbReference type="PANTHER" id="PTHR11649:SF13">
    <property type="entry name" value="ENGB-TYPE G DOMAIN-CONTAINING PROTEIN"/>
    <property type="match status" value="1"/>
</dbReference>
<proteinExistence type="inferred from homology"/>
<evidence type="ECO:0000259" key="11">
    <source>
        <dbReference type="PROSITE" id="PS51706"/>
    </source>
</evidence>
<evidence type="ECO:0000313" key="13">
    <source>
        <dbReference type="Proteomes" id="UP000824267"/>
    </source>
</evidence>
<evidence type="ECO:0000256" key="5">
    <source>
        <dbReference type="ARBA" id="ARBA00022741"/>
    </source>
</evidence>
<dbReference type="AlphaFoldDB" id="A0A9D1RJ23"/>
<accession>A0A9D1RJ23</accession>
<gene>
    <name evidence="12" type="primary">yihA</name>
    <name evidence="10" type="synonym">engB</name>
    <name evidence="12" type="ORF">IAC47_04720</name>
</gene>
<dbReference type="InterPro" id="IPR030393">
    <property type="entry name" value="G_ENGB_dom"/>
</dbReference>
<dbReference type="PANTHER" id="PTHR11649">
    <property type="entry name" value="MSS1/TRME-RELATED GTP-BINDING PROTEIN"/>
    <property type="match status" value="1"/>
</dbReference>
<reference evidence="12" key="1">
    <citation type="journal article" date="2021" name="PeerJ">
        <title>Extensive microbial diversity within the chicken gut microbiome revealed by metagenomics and culture.</title>
        <authorList>
            <person name="Gilroy R."/>
            <person name="Ravi A."/>
            <person name="Getino M."/>
            <person name="Pursley I."/>
            <person name="Horton D.L."/>
            <person name="Alikhan N.F."/>
            <person name="Baker D."/>
            <person name="Gharbi K."/>
            <person name="Hall N."/>
            <person name="Watson M."/>
            <person name="Adriaenssens E.M."/>
            <person name="Foster-Nyarko E."/>
            <person name="Jarju S."/>
            <person name="Secka A."/>
            <person name="Antonio M."/>
            <person name="Oren A."/>
            <person name="Chaudhuri R.R."/>
            <person name="La Ragione R."/>
            <person name="Hildebrand F."/>
            <person name="Pallen M.J."/>
        </authorList>
    </citation>
    <scope>NUCLEOTIDE SEQUENCE</scope>
    <source>
        <strain evidence="12">Gambia16-930</strain>
    </source>
</reference>
<dbReference type="GO" id="GO:0005525">
    <property type="term" value="F:GTP binding"/>
    <property type="evidence" value="ECO:0007669"/>
    <property type="project" value="UniProtKB-UniRule"/>
</dbReference>
<dbReference type="InterPro" id="IPR006073">
    <property type="entry name" value="GTP-bd"/>
</dbReference>
<keyword evidence="9 10" id="KW-0131">Cell cycle</keyword>
<dbReference type="InterPro" id="IPR027417">
    <property type="entry name" value="P-loop_NTPase"/>
</dbReference>
<dbReference type="Gene3D" id="3.40.50.300">
    <property type="entry name" value="P-loop containing nucleotide triphosphate hydrolases"/>
    <property type="match status" value="1"/>
</dbReference>
<evidence type="ECO:0000256" key="4">
    <source>
        <dbReference type="ARBA" id="ARBA00022723"/>
    </source>
</evidence>
<evidence type="ECO:0000256" key="3">
    <source>
        <dbReference type="ARBA" id="ARBA00022618"/>
    </source>
</evidence>
<evidence type="ECO:0000313" key="12">
    <source>
        <dbReference type="EMBL" id="HIW87562.1"/>
    </source>
</evidence>
<sequence>MIIKTADFLKSSSDYRQCPGEDKPEFAFIGRSNVGKSSLINALVNRKDLAKTSSQPGKTQMINHFILNNEWYLVDLPGYGYAKASKSVRESWNKMIRNYLLKRRNLMTVFVLVDSRLEPQRIDLDFINFLGENSVPLTVIFTKTDKQSAKKTNENVEVFMNALSEYWEELPEMFLSSAKNKSGLIEILDEIERIIPYFEQGFERGKDN</sequence>
<protein>
    <recommendedName>
        <fullName evidence="10">Probable GTP-binding protein EngB</fullName>
    </recommendedName>
</protein>
<dbReference type="Pfam" id="PF01926">
    <property type="entry name" value="MMR_HSR1"/>
    <property type="match status" value="1"/>
</dbReference>
<dbReference type="FunFam" id="3.40.50.300:FF:000098">
    <property type="entry name" value="Probable GTP-binding protein EngB"/>
    <property type="match status" value="1"/>
</dbReference>
<evidence type="ECO:0000256" key="2">
    <source>
        <dbReference type="ARBA" id="ARBA00009638"/>
    </source>
</evidence>
<keyword evidence="3 10" id="KW-0132">Cell division</keyword>
<evidence type="ECO:0000256" key="10">
    <source>
        <dbReference type="HAMAP-Rule" id="MF_00321"/>
    </source>
</evidence>
<dbReference type="SUPFAM" id="SSF52540">
    <property type="entry name" value="P-loop containing nucleoside triphosphate hydrolases"/>
    <property type="match status" value="1"/>
</dbReference>
<evidence type="ECO:0000256" key="8">
    <source>
        <dbReference type="ARBA" id="ARBA00023210"/>
    </source>
</evidence>
<evidence type="ECO:0000256" key="1">
    <source>
        <dbReference type="ARBA" id="ARBA00001946"/>
    </source>
</evidence>
<dbReference type="InterPro" id="IPR019987">
    <property type="entry name" value="GTP-bd_ribosome_bio_YsxC"/>
</dbReference>
<name>A0A9D1RJ23_9BACT</name>
<comment type="cofactor">
    <cofactor evidence="1">
        <name>Mg(2+)</name>
        <dbReference type="ChEBI" id="CHEBI:18420"/>
    </cofactor>
</comment>